<evidence type="ECO:0000313" key="2">
    <source>
        <dbReference type="EMBL" id="SHN46680.1"/>
    </source>
</evidence>
<dbReference type="InterPro" id="IPR041176">
    <property type="entry name" value="VWA_3_C"/>
</dbReference>
<dbReference type="Gene3D" id="2.60.40.3670">
    <property type="match status" value="1"/>
</dbReference>
<feature type="domain" description="VWFA" evidence="1">
    <location>
        <begin position="49"/>
        <end position="229"/>
    </location>
</feature>
<dbReference type="PROSITE" id="PS50234">
    <property type="entry name" value="VWFA"/>
    <property type="match status" value="1"/>
</dbReference>
<reference evidence="2 3" key="1">
    <citation type="submission" date="2016-11" db="EMBL/GenBank/DDBJ databases">
        <authorList>
            <person name="Jaros S."/>
            <person name="Januszkiewicz K."/>
            <person name="Wedrychowicz H."/>
        </authorList>
    </citation>
    <scope>NUCLEOTIDE SEQUENCE [LARGE SCALE GENOMIC DNA]</scope>
    <source>
        <strain evidence="2 3">DSM 46144</strain>
    </source>
</reference>
<dbReference type="Pfam" id="PF18571">
    <property type="entry name" value="VWA_3_C"/>
    <property type="match status" value="1"/>
</dbReference>
<dbReference type="Proteomes" id="UP000184440">
    <property type="component" value="Unassembled WGS sequence"/>
</dbReference>
<gene>
    <name evidence="2" type="ORF">SAMN05443668_11763</name>
</gene>
<name>A0A1M7RKK8_9ACTN</name>
<evidence type="ECO:0000313" key="3">
    <source>
        <dbReference type="Proteomes" id="UP000184440"/>
    </source>
</evidence>
<dbReference type="SUPFAM" id="SSF53300">
    <property type="entry name" value="vWA-like"/>
    <property type="match status" value="1"/>
</dbReference>
<proteinExistence type="predicted"/>
<dbReference type="Pfam" id="PF13768">
    <property type="entry name" value="VWA_3"/>
    <property type="match status" value="1"/>
</dbReference>
<dbReference type="Gene3D" id="3.40.50.410">
    <property type="entry name" value="von Willebrand factor, type A domain"/>
    <property type="match status" value="1"/>
</dbReference>
<protein>
    <submittedName>
        <fullName evidence="2">von Willebrand factor type A domain-containing protein</fullName>
    </submittedName>
</protein>
<keyword evidence="3" id="KW-1185">Reference proteome</keyword>
<dbReference type="EMBL" id="FRCS01000017">
    <property type="protein sequence ID" value="SHN46680.1"/>
    <property type="molecule type" value="Genomic_DNA"/>
</dbReference>
<evidence type="ECO:0000259" key="1">
    <source>
        <dbReference type="PROSITE" id="PS50234"/>
    </source>
</evidence>
<dbReference type="AlphaFoldDB" id="A0A1M7RKK8"/>
<dbReference type="InterPro" id="IPR002035">
    <property type="entry name" value="VWF_A"/>
</dbReference>
<dbReference type="Gene3D" id="1.20.120.1690">
    <property type="match status" value="1"/>
</dbReference>
<sequence>MSMPATITIETHQNEFLPAEGRTVDAVLTVTGSGVAGGGAAPTSRTDTAEIILIDASGSMSGSKLVAAKEAAAAAIEALPDGVAFGIVSGDTGARLDYPSGNELAVSSPRTRRAAQNALRSVRAGGGTAIGVWLTLARTLFARRGAAINHAILLTDGANGEAEKTFNDALAPCVGQFVCDSRGVGTGWVARDLIKIAEQLHGTASGIPDPRDLTADFVAMTSAAMSKNLAGVALRVWTPTGARVQFVKQVHPEITDLTDRRTDVSARIGEYPIGTWGAETREYHLRVDVEPNPVGEEMLAARVSVVHGEDVLAQSLVRAVWTDDMASSTRLNRQVAHYSNETELAEAIQAGLSARAAGDVEQATARLGTAVRLASEAGREDTAKMLAKVVDVIDERTGTVRLRSVAASIDVEMAAVGSRKTRQVRRESSD</sequence>
<accession>A0A1M7RKK8</accession>
<dbReference type="SMART" id="SM00327">
    <property type="entry name" value="VWA"/>
    <property type="match status" value="1"/>
</dbReference>
<dbReference type="InterPro" id="IPR036465">
    <property type="entry name" value="vWFA_dom_sf"/>
</dbReference>
<dbReference type="STRING" id="134849.SAMN05443668_11763"/>
<dbReference type="CDD" id="cd00198">
    <property type="entry name" value="vWFA"/>
    <property type="match status" value="1"/>
</dbReference>
<organism evidence="2 3">
    <name type="scientific">Cryptosporangium aurantiacum</name>
    <dbReference type="NCBI Taxonomy" id="134849"/>
    <lineage>
        <taxon>Bacteria</taxon>
        <taxon>Bacillati</taxon>
        <taxon>Actinomycetota</taxon>
        <taxon>Actinomycetes</taxon>
        <taxon>Cryptosporangiales</taxon>
        <taxon>Cryptosporangiaceae</taxon>
        <taxon>Cryptosporangium</taxon>
    </lineage>
</organism>